<dbReference type="SUPFAM" id="SSF52096">
    <property type="entry name" value="ClpP/crotonase"/>
    <property type="match status" value="1"/>
</dbReference>
<dbReference type="Pfam" id="PF00378">
    <property type="entry name" value="ECH_1"/>
    <property type="match status" value="1"/>
</dbReference>
<dbReference type="Gene3D" id="1.10.12.10">
    <property type="entry name" value="Lyase 2-enoyl-coa Hydratase, Chain A, domain 2"/>
    <property type="match status" value="1"/>
</dbReference>
<name>A0ABT0UXW9_9ACTN</name>
<dbReference type="Gene3D" id="3.90.226.10">
    <property type="entry name" value="2-enoyl-CoA Hydratase, Chain A, domain 1"/>
    <property type="match status" value="1"/>
</dbReference>
<evidence type="ECO:0000256" key="1">
    <source>
        <dbReference type="ARBA" id="ARBA00005254"/>
    </source>
</evidence>
<dbReference type="InterPro" id="IPR014748">
    <property type="entry name" value="Enoyl-CoA_hydra_C"/>
</dbReference>
<dbReference type="Proteomes" id="UP001431429">
    <property type="component" value="Unassembled WGS sequence"/>
</dbReference>
<sequence>MTSGPAEAEPTRLLTEITPDGVMILTFHGPHQRNAAGAEVMPALRAAVTRAGEDDTVRAVVLTGSEGYFSAGGNVRKMKLGGHPESKGVFSPTGAGLVRGQEVLDRLHRLPKPTIAAVEGCAVGIGWSFVLACDLTVAAEDSFFMAPHVRLGLVADGGCAWFLTQALGSRRATQLLTLGERLPASRAAELGLVNQVTAPGAALKEALDWAGRLATGPQDALRLTKHLVRAAERTPAFRDFLDTELVTVNLALHGPDAHEGLAAHLDRREADFGHAR</sequence>
<dbReference type="CDD" id="cd06558">
    <property type="entry name" value="crotonase-like"/>
    <property type="match status" value="1"/>
</dbReference>
<comment type="similarity">
    <text evidence="1">Belongs to the enoyl-CoA hydratase/isomerase family.</text>
</comment>
<dbReference type="PANTHER" id="PTHR43459:SF1">
    <property type="entry name" value="EG:BACN32G11.4 PROTEIN"/>
    <property type="match status" value="1"/>
</dbReference>
<reference evidence="2" key="1">
    <citation type="submission" date="2022-06" db="EMBL/GenBank/DDBJ databases">
        <title>Genome public.</title>
        <authorList>
            <person name="Sun Q."/>
        </authorList>
    </citation>
    <scope>NUCLEOTIDE SEQUENCE</scope>
    <source>
        <strain evidence="2">CWNU-1</strain>
    </source>
</reference>
<comment type="caution">
    <text evidence="2">The sequence shown here is derived from an EMBL/GenBank/DDBJ whole genome shotgun (WGS) entry which is preliminary data.</text>
</comment>
<keyword evidence="3" id="KW-1185">Reference proteome</keyword>
<gene>
    <name evidence="2" type="ORF">NBG84_34990</name>
</gene>
<proteinExistence type="inferred from homology"/>
<evidence type="ECO:0000313" key="2">
    <source>
        <dbReference type="EMBL" id="MCM2393423.1"/>
    </source>
</evidence>
<organism evidence="2 3">
    <name type="scientific">Streptomyces albipurpureus</name>
    <dbReference type="NCBI Taxonomy" id="2897419"/>
    <lineage>
        <taxon>Bacteria</taxon>
        <taxon>Bacillati</taxon>
        <taxon>Actinomycetota</taxon>
        <taxon>Actinomycetes</taxon>
        <taxon>Kitasatosporales</taxon>
        <taxon>Streptomycetaceae</taxon>
        <taxon>Streptomyces</taxon>
    </lineage>
</organism>
<dbReference type="EMBL" id="JAMQAW010000074">
    <property type="protein sequence ID" value="MCM2393423.1"/>
    <property type="molecule type" value="Genomic_DNA"/>
</dbReference>
<evidence type="ECO:0000313" key="3">
    <source>
        <dbReference type="Proteomes" id="UP001431429"/>
    </source>
</evidence>
<dbReference type="InterPro" id="IPR001753">
    <property type="entry name" value="Enoyl-CoA_hydra/iso"/>
</dbReference>
<accession>A0ABT0UXW9</accession>
<dbReference type="PANTHER" id="PTHR43459">
    <property type="entry name" value="ENOYL-COA HYDRATASE"/>
    <property type="match status" value="1"/>
</dbReference>
<dbReference type="InterPro" id="IPR029045">
    <property type="entry name" value="ClpP/crotonase-like_dom_sf"/>
</dbReference>
<protein>
    <submittedName>
        <fullName evidence="2">Enoyl-CoA hydratase-related protein</fullName>
    </submittedName>
</protein>
<dbReference type="RefSeq" id="WP_250923722.1">
    <property type="nucleotide sequence ID" value="NZ_JAMQAW010000074.1"/>
</dbReference>